<keyword evidence="4" id="KW-0378">Hydrolase</keyword>
<comment type="similarity">
    <text evidence="1">Belongs to the peptidase A1 family.</text>
</comment>
<evidence type="ECO:0000256" key="5">
    <source>
        <dbReference type="SAM" id="Phobius"/>
    </source>
</evidence>
<keyword evidence="5" id="KW-1133">Transmembrane helix</keyword>
<sequence>MIIDLNSKSKFDRAALPLWYDSKNGSKNFLNTLKSSGAVKTNAFTVDFESNVLTIGSREEENCNAEDAITLKVEIDTWTADFTTISVAGSNVSVGKKVNFALEQEDISGPYDEVNLFKSLAGNNKTCNTSLSTCECSEDFKDFPALEFNFNGVIFTVEPRDYFSYNNGTCTFRVSESSQWTLGAPIFEEYLSIFDGDQGTATFYRYHEIKKEEAAQPAEETKEKGNGWIIFAFICLAVLILLAIIILILCYCRKDPNDYKQV</sequence>
<dbReference type="AlphaFoldDB" id="A0A1R2B6L3"/>
<evidence type="ECO:0000313" key="8">
    <source>
        <dbReference type="Proteomes" id="UP000187209"/>
    </source>
</evidence>
<proteinExistence type="inferred from homology"/>
<organism evidence="7 8">
    <name type="scientific">Stentor coeruleus</name>
    <dbReference type="NCBI Taxonomy" id="5963"/>
    <lineage>
        <taxon>Eukaryota</taxon>
        <taxon>Sar</taxon>
        <taxon>Alveolata</taxon>
        <taxon>Ciliophora</taxon>
        <taxon>Postciliodesmatophora</taxon>
        <taxon>Heterotrichea</taxon>
        <taxon>Heterotrichida</taxon>
        <taxon>Stentoridae</taxon>
        <taxon>Stentor</taxon>
    </lineage>
</organism>
<evidence type="ECO:0000256" key="1">
    <source>
        <dbReference type="ARBA" id="ARBA00007447"/>
    </source>
</evidence>
<accession>A0A1R2B6L3</accession>
<reference evidence="7 8" key="1">
    <citation type="submission" date="2016-11" db="EMBL/GenBank/DDBJ databases">
        <title>The macronuclear genome of Stentor coeruleus: a giant cell with tiny introns.</title>
        <authorList>
            <person name="Slabodnick M."/>
            <person name="Ruby J.G."/>
            <person name="Reiff S.B."/>
            <person name="Swart E.C."/>
            <person name="Gosai S."/>
            <person name="Prabakaran S."/>
            <person name="Witkowska E."/>
            <person name="Larue G.E."/>
            <person name="Fisher S."/>
            <person name="Freeman R.M."/>
            <person name="Gunawardena J."/>
            <person name="Chu W."/>
            <person name="Stover N.A."/>
            <person name="Gregory B.D."/>
            <person name="Nowacki M."/>
            <person name="Derisi J."/>
            <person name="Roy S.W."/>
            <person name="Marshall W.F."/>
            <person name="Sood P."/>
        </authorList>
    </citation>
    <scope>NUCLEOTIDE SEQUENCE [LARGE SCALE GENOMIC DNA]</scope>
    <source>
        <strain evidence="7">WM001</strain>
    </source>
</reference>
<keyword evidence="5" id="KW-0812">Transmembrane</keyword>
<dbReference type="SUPFAM" id="SSF50630">
    <property type="entry name" value="Acid proteases"/>
    <property type="match status" value="1"/>
</dbReference>
<protein>
    <recommendedName>
        <fullName evidence="6">Peptidase A1 domain-containing protein</fullName>
    </recommendedName>
</protein>
<evidence type="ECO:0000313" key="7">
    <source>
        <dbReference type="EMBL" id="OMJ72397.1"/>
    </source>
</evidence>
<evidence type="ECO:0000259" key="6">
    <source>
        <dbReference type="Pfam" id="PF00026"/>
    </source>
</evidence>
<keyword evidence="5" id="KW-0472">Membrane</keyword>
<dbReference type="GO" id="GO:0004190">
    <property type="term" value="F:aspartic-type endopeptidase activity"/>
    <property type="evidence" value="ECO:0007669"/>
    <property type="project" value="UniProtKB-KW"/>
</dbReference>
<comment type="caution">
    <text evidence="7">The sequence shown here is derived from an EMBL/GenBank/DDBJ whole genome shotgun (WGS) entry which is preliminary data.</text>
</comment>
<dbReference type="PANTHER" id="PTHR47966">
    <property type="entry name" value="BETA-SITE APP-CLEAVING ENZYME, ISOFORM A-RELATED"/>
    <property type="match status" value="1"/>
</dbReference>
<dbReference type="OrthoDB" id="15189at2759"/>
<feature type="domain" description="Peptidase A1" evidence="6">
    <location>
        <begin position="25"/>
        <end position="199"/>
    </location>
</feature>
<keyword evidence="3" id="KW-0064">Aspartyl protease</keyword>
<feature type="transmembrane region" description="Helical" evidence="5">
    <location>
        <begin position="228"/>
        <end position="252"/>
    </location>
</feature>
<evidence type="ECO:0000256" key="4">
    <source>
        <dbReference type="ARBA" id="ARBA00022801"/>
    </source>
</evidence>
<dbReference type="InterPro" id="IPR001461">
    <property type="entry name" value="Aspartic_peptidase_A1"/>
</dbReference>
<dbReference type="InterPro" id="IPR033121">
    <property type="entry name" value="PEPTIDASE_A1"/>
</dbReference>
<dbReference type="Proteomes" id="UP000187209">
    <property type="component" value="Unassembled WGS sequence"/>
</dbReference>
<dbReference type="Pfam" id="PF00026">
    <property type="entry name" value="Asp"/>
    <property type="match status" value="1"/>
</dbReference>
<keyword evidence="8" id="KW-1185">Reference proteome</keyword>
<keyword evidence="2" id="KW-0645">Protease</keyword>
<dbReference type="PANTHER" id="PTHR47966:SF51">
    <property type="entry name" value="BETA-SITE APP-CLEAVING ENZYME, ISOFORM A-RELATED"/>
    <property type="match status" value="1"/>
</dbReference>
<dbReference type="InterPro" id="IPR021109">
    <property type="entry name" value="Peptidase_aspartic_dom_sf"/>
</dbReference>
<evidence type="ECO:0000256" key="3">
    <source>
        <dbReference type="ARBA" id="ARBA00022750"/>
    </source>
</evidence>
<dbReference type="GO" id="GO:0006508">
    <property type="term" value="P:proteolysis"/>
    <property type="evidence" value="ECO:0007669"/>
    <property type="project" value="UniProtKB-KW"/>
</dbReference>
<name>A0A1R2B6L3_9CILI</name>
<dbReference type="EMBL" id="MPUH01000904">
    <property type="protein sequence ID" value="OMJ72397.1"/>
    <property type="molecule type" value="Genomic_DNA"/>
</dbReference>
<gene>
    <name evidence="7" type="ORF">SteCoe_29160</name>
</gene>
<dbReference type="Gene3D" id="2.40.70.10">
    <property type="entry name" value="Acid Proteases"/>
    <property type="match status" value="1"/>
</dbReference>
<evidence type="ECO:0000256" key="2">
    <source>
        <dbReference type="ARBA" id="ARBA00022670"/>
    </source>
</evidence>